<dbReference type="GO" id="GO:0000976">
    <property type="term" value="F:transcription cis-regulatory region binding"/>
    <property type="evidence" value="ECO:0007669"/>
    <property type="project" value="TreeGrafter"/>
</dbReference>
<dbReference type="CDD" id="cd17574">
    <property type="entry name" value="REC_OmpR"/>
    <property type="match status" value="1"/>
</dbReference>
<proteinExistence type="predicted"/>
<dbReference type="CDD" id="cd00383">
    <property type="entry name" value="trans_reg_C"/>
    <property type="match status" value="1"/>
</dbReference>
<sequence>MIKQQLHIALVEDEINIAENYRDALQRIGYRVSLFHNRQDALAAFTLALPDMAIIDVGLQDEYEGGFDLCRTLRQLSETLPIIFLTARSSELDEISALRLGADDYLTKDVSIHQVLARVSALFRRIQALKKPQSADEQVLSRGSLRINIERIETYWQDQPVILTLTEFWIVHTLAKHPGQVKNRDQLMDAAHVVLDNNTITTHIKRIRKKFSHIDSEFNAIKTAYGMGYRWVIE</sequence>
<accession>A0A1L0A7E6</accession>
<dbReference type="Pfam" id="PF00486">
    <property type="entry name" value="Trans_reg_C"/>
    <property type="match status" value="1"/>
</dbReference>
<name>A0A1L0A7E6_9GAMM</name>
<dbReference type="PROSITE" id="PS50110">
    <property type="entry name" value="RESPONSE_REGULATORY"/>
    <property type="match status" value="1"/>
</dbReference>
<protein>
    <submittedName>
        <fullName evidence="10">Putative DNA-binding response regulator</fullName>
    </submittedName>
</protein>
<dbReference type="PROSITE" id="PS51755">
    <property type="entry name" value="OMPR_PHOB"/>
    <property type="match status" value="1"/>
</dbReference>
<dbReference type="AlphaFoldDB" id="A0A1L0A7E6"/>
<dbReference type="InterPro" id="IPR001867">
    <property type="entry name" value="OmpR/PhoB-type_DNA-bd"/>
</dbReference>
<keyword evidence="4 7" id="KW-0238">DNA-binding</keyword>
<dbReference type="SMART" id="SM00448">
    <property type="entry name" value="REC"/>
    <property type="match status" value="1"/>
</dbReference>
<dbReference type="Proteomes" id="UP000183794">
    <property type="component" value="Unassembled WGS sequence"/>
</dbReference>
<dbReference type="EMBL" id="FPLD01000102">
    <property type="protein sequence ID" value="SGZ10737.1"/>
    <property type="molecule type" value="Genomic_DNA"/>
</dbReference>
<evidence type="ECO:0000256" key="5">
    <source>
        <dbReference type="ARBA" id="ARBA00023163"/>
    </source>
</evidence>
<feature type="DNA-binding region" description="OmpR/PhoB-type" evidence="7">
    <location>
        <begin position="137"/>
        <end position="233"/>
    </location>
</feature>
<evidence type="ECO:0000313" key="10">
    <source>
        <dbReference type="EMBL" id="SGZ10737.1"/>
    </source>
</evidence>
<dbReference type="PANTHER" id="PTHR48111:SF21">
    <property type="entry name" value="DNA-BINDING DUAL MASTER TRANSCRIPTIONAL REGULATOR RPAA"/>
    <property type="match status" value="1"/>
</dbReference>
<dbReference type="Gene3D" id="3.40.50.2300">
    <property type="match status" value="1"/>
</dbReference>
<dbReference type="Gene3D" id="6.10.250.690">
    <property type="match status" value="1"/>
</dbReference>
<gene>
    <name evidence="10" type="ORF">NVI5450_3598</name>
</gene>
<keyword evidence="1 6" id="KW-0597">Phosphoprotein</keyword>
<evidence type="ECO:0000259" key="8">
    <source>
        <dbReference type="PROSITE" id="PS50110"/>
    </source>
</evidence>
<dbReference type="InterPro" id="IPR022305">
    <property type="entry name" value="Response_regulator"/>
</dbReference>
<evidence type="ECO:0000259" key="9">
    <source>
        <dbReference type="PROSITE" id="PS51755"/>
    </source>
</evidence>
<feature type="domain" description="Response regulatory" evidence="8">
    <location>
        <begin position="7"/>
        <end position="123"/>
    </location>
</feature>
<dbReference type="GO" id="GO:0032993">
    <property type="term" value="C:protein-DNA complex"/>
    <property type="evidence" value="ECO:0007669"/>
    <property type="project" value="TreeGrafter"/>
</dbReference>
<dbReference type="Gene3D" id="1.10.10.10">
    <property type="entry name" value="Winged helix-like DNA-binding domain superfamily/Winged helix DNA-binding domain"/>
    <property type="match status" value="1"/>
</dbReference>
<dbReference type="InterPro" id="IPR011006">
    <property type="entry name" value="CheY-like_superfamily"/>
</dbReference>
<feature type="domain" description="OmpR/PhoB-type" evidence="9">
    <location>
        <begin position="137"/>
        <end position="233"/>
    </location>
</feature>
<dbReference type="NCBIfam" id="TIGR03787">
    <property type="entry name" value="marine_sort_RR"/>
    <property type="match status" value="1"/>
</dbReference>
<keyword evidence="2" id="KW-0902">Two-component regulatory system</keyword>
<dbReference type="InterPro" id="IPR001789">
    <property type="entry name" value="Sig_transdc_resp-reg_receiver"/>
</dbReference>
<dbReference type="Pfam" id="PF00072">
    <property type="entry name" value="Response_reg"/>
    <property type="match status" value="1"/>
</dbReference>
<organism evidence="10 11">
    <name type="scientific">Moritella viscosa</name>
    <dbReference type="NCBI Taxonomy" id="80854"/>
    <lineage>
        <taxon>Bacteria</taxon>
        <taxon>Pseudomonadati</taxon>
        <taxon>Pseudomonadota</taxon>
        <taxon>Gammaproteobacteria</taxon>
        <taxon>Alteromonadales</taxon>
        <taxon>Moritellaceae</taxon>
        <taxon>Moritella</taxon>
    </lineage>
</organism>
<dbReference type="GO" id="GO:0000156">
    <property type="term" value="F:phosphorelay response regulator activity"/>
    <property type="evidence" value="ECO:0007669"/>
    <property type="project" value="TreeGrafter"/>
</dbReference>
<dbReference type="GO" id="GO:0006355">
    <property type="term" value="P:regulation of DNA-templated transcription"/>
    <property type="evidence" value="ECO:0007669"/>
    <property type="project" value="InterPro"/>
</dbReference>
<reference evidence="10 11" key="1">
    <citation type="submission" date="2016-11" db="EMBL/GenBank/DDBJ databases">
        <authorList>
            <person name="Jaros S."/>
            <person name="Januszkiewicz K."/>
            <person name="Wedrychowicz H."/>
        </authorList>
    </citation>
    <scope>NUCLEOTIDE SEQUENCE [LARGE SCALE GENOMIC DNA]</scope>
    <source>
        <strain evidence="10">NVI 5450</strain>
    </source>
</reference>
<dbReference type="SMART" id="SM00862">
    <property type="entry name" value="Trans_reg_C"/>
    <property type="match status" value="1"/>
</dbReference>
<dbReference type="InterPro" id="IPR036388">
    <property type="entry name" value="WH-like_DNA-bd_sf"/>
</dbReference>
<dbReference type="InterPro" id="IPR039420">
    <property type="entry name" value="WalR-like"/>
</dbReference>
<evidence type="ECO:0000256" key="7">
    <source>
        <dbReference type="PROSITE-ProRule" id="PRU01091"/>
    </source>
</evidence>
<evidence type="ECO:0000256" key="1">
    <source>
        <dbReference type="ARBA" id="ARBA00022553"/>
    </source>
</evidence>
<evidence type="ECO:0000313" key="11">
    <source>
        <dbReference type="Proteomes" id="UP000183794"/>
    </source>
</evidence>
<evidence type="ECO:0000256" key="3">
    <source>
        <dbReference type="ARBA" id="ARBA00023015"/>
    </source>
</evidence>
<dbReference type="PANTHER" id="PTHR48111">
    <property type="entry name" value="REGULATOR OF RPOS"/>
    <property type="match status" value="1"/>
</dbReference>
<evidence type="ECO:0000256" key="4">
    <source>
        <dbReference type="ARBA" id="ARBA00023125"/>
    </source>
</evidence>
<feature type="modified residue" description="4-aspartylphosphate" evidence="6">
    <location>
        <position position="56"/>
    </location>
</feature>
<dbReference type="GO" id="GO:0005829">
    <property type="term" value="C:cytosol"/>
    <property type="evidence" value="ECO:0007669"/>
    <property type="project" value="TreeGrafter"/>
</dbReference>
<keyword evidence="3" id="KW-0805">Transcription regulation</keyword>
<evidence type="ECO:0000256" key="2">
    <source>
        <dbReference type="ARBA" id="ARBA00023012"/>
    </source>
</evidence>
<dbReference type="SUPFAM" id="SSF52172">
    <property type="entry name" value="CheY-like"/>
    <property type="match status" value="1"/>
</dbReference>
<evidence type="ECO:0000256" key="6">
    <source>
        <dbReference type="PROSITE-ProRule" id="PRU00169"/>
    </source>
</evidence>
<keyword evidence="5" id="KW-0804">Transcription</keyword>
<dbReference type="RefSeq" id="WP_075518372.1">
    <property type="nucleotide sequence ID" value="NZ_FPLD01000102.1"/>
</dbReference>
<dbReference type="OrthoDB" id="9802426at2"/>